<evidence type="ECO:0000313" key="3">
    <source>
        <dbReference type="EMBL" id="KAF6088397.1"/>
    </source>
</evidence>
<evidence type="ECO:0000313" key="4">
    <source>
        <dbReference type="Proteomes" id="UP000664940"/>
    </source>
</evidence>
<organism evidence="3 4">
    <name type="scientific">Phyllostomus discolor</name>
    <name type="common">pale spear-nosed bat</name>
    <dbReference type="NCBI Taxonomy" id="89673"/>
    <lineage>
        <taxon>Eukaryota</taxon>
        <taxon>Metazoa</taxon>
        <taxon>Chordata</taxon>
        <taxon>Craniata</taxon>
        <taxon>Vertebrata</taxon>
        <taxon>Euteleostomi</taxon>
        <taxon>Mammalia</taxon>
        <taxon>Eutheria</taxon>
        <taxon>Laurasiatheria</taxon>
        <taxon>Chiroptera</taxon>
        <taxon>Yangochiroptera</taxon>
        <taxon>Phyllostomidae</taxon>
        <taxon>Phyllostominae</taxon>
        <taxon>Phyllostomus</taxon>
    </lineage>
</organism>
<gene>
    <name evidence="3" type="ORF">HJG60_008223</name>
</gene>
<dbReference type="Gene3D" id="3.30.70.1820">
    <property type="entry name" value="L1 transposable element, RRM domain"/>
    <property type="match status" value="1"/>
</dbReference>
<name>A0A833Z982_9CHIR</name>
<dbReference type="Gene3D" id="1.20.5.390">
    <property type="entry name" value="L1 transposable element, trimerization domain"/>
    <property type="match status" value="1"/>
</dbReference>
<comment type="caution">
    <text evidence="3">The sequence shown here is derived from an EMBL/GenBank/DDBJ whole genome shotgun (WGS) entry which is preliminary data.</text>
</comment>
<evidence type="ECO:0000256" key="1">
    <source>
        <dbReference type="SAM" id="Coils"/>
    </source>
</evidence>
<reference evidence="3 4" key="1">
    <citation type="journal article" date="2020" name="Nature">
        <title>Six reference-quality genomes reveal evolution of bat adaptations.</title>
        <authorList>
            <person name="Jebb D."/>
            <person name="Huang Z."/>
            <person name="Pippel M."/>
            <person name="Hughes G.M."/>
            <person name="Lavrichenko K."/>
            <person name="Devanna P."/>
            <person name="Winkler S."/>
            <person name="Jermiin L.S."/>
            <person name="Skirmuntt E.C."/>
            <person name="Katzourakis A."/>
            <person name="Burkitt-Gray L."/>
            <person name="Ray D.A."/>
            <person name="Sullivan K.A.M."/>
            <person name="Roscito J.G."/>
            <person name="Kirilenko B.M."/>
            <person name="Davalos L.M."/>
            <person name="Corthals A.P."/>
            <person name="Power M.L."/>
            <person name="Jones G."/>
            <person name="Ransome R.D."/>
            <person name="Dechmann D.K.N."/>
            <person name="Locatelli A.G."/>
            <person name="Puechmaille S.J."/>
            <person name="Fedrigo O."/>
            <person name="Jarvis E.D."/>
            <person name="Hiller M."/>
            <person name="Vernes S.C."/>
            <person name="Myers E.W."/>
            <person name="Teeling E.C."/>
        </authorList>
    </citation>
    <scope>NUCLEOTIDE SEQUENCE [LARGE SCALE GENOMIC DNA]</scope>
    <source>
        <strain evidence="3">Bat1K_MPI-CBG_1</strain>
    </source>
</reference>
<dbReference type="EMBL" id="JABVXQ010000010">
    <property type="protein sequence ID" value="KAF6088397.1"/>
    <property type="molecule type" value="Genomic_DNA"/>
</dbReference>
<evidence type="ECO:0000256" key="2">
    <source>
        <dbReference type="SAM" id="MobiDB-lite"/>
    </source>
</evidence>
<dbReference type="PANTHER" id="PTHR11505">
    <property type="entry name" value="L1 TRANSPOSABLE ELEMENT-RELATED"/>
    <property type="match status" value="1"/>
</dbReference>
<feature type="region of interest" description="Disordered" evidence="2">
    <location>
        <begin position="119"/>
        <end position="145"/>
    </location>
</feature>
<accession>A0A833Z982</accession>
<sequence>MIIRILSSKKKDIETIKKDQSEIKNAISDINNTLKGINSRLDEAEDQISDLEDKVEKNTQAEQPKEKRILKNKESLRNLWDNIKCNNLSIMGIPAGEESEQGIENLFEKIMTQNFPNLMKERHTNPGSTESPKQVGPKEAHTKTY</sequence>
<dbReference type="InterPro" id="IPR004244">
    <property type="entry name" value="Transposase_22"/>
</dbReference>
<feature type="coiled-coil region" evidence="1">
    <location>
        <begin position="27"/>
        <end position="61"/>
    </location>
</feature>
<proteinExistence type="predicted"/>
<dbReference type="Proteomes" id="UP000664940">
    <property type="component" value="Unassembled WGS sequence"/>
</dbReference>
<keyword evidence="1" id="KW-0175">Coiled coil</keyword>
<feature type="compositionally biased region" description="Basic and acidic residues" evidence="2">
    <location>
        <begin position="136"/>
        <end position="145"/>
    </location>
</feature>
<dbReference type="AlphaFoldDB" id="A0A833Z982"/>
<protein>
    <submittedName>
        <fullName evidence="3">Uncharacterized protein</fullName>
    </submittedName>
</protein>